<dbReference type="RefSeq" id="YP_009665686.1">
    <property type="nucleotide sequence ID" value="NC_043254.1"/>
</dbReference>
<dbReference type="EMBL" id="AY225133">
    <property type="protein sequence ID" value="AAR26834.1"/>
    <property type="molecule type" value="Genomic_DNA"/>
</dbReference>
<evidence type="ECO:0000256" key="1">
    <source>
        <dbReference type="SAM" id="MobiDB-lite"/>
    </source>
</evidence>
<protein>
    <submittedName>
        <fullName evidence="2">FirrV-1-A10</fullName>
    </submittedName>
</protein>
<sequence length="146" mass="16653">MSQYVTVTCDASKTESREIDAKVAKVLRMFHQSLDKRTRDKHRDGTRMYRYKNLSPSQIKLMKKLLRDNKSLLHFDTMTVENSKSSKRSKSSGSSKSSKSSSSSSSSRSSTSSRSSNEELTKKNLTRLSNHLSKALNLVRIMQREK</sequence>
<feature type="region of interest" description="Disordered" evidence="1">
    <location>
        <begin position="76"/>
        <end position="128"/>
    </location>
</feature>
<name>Q6XM77_9PHYC</name>
<feature type="compositionally biased region" description="Low complexity" evidence="1">
    <location>
        <begin position="91"/>
        <end position="115"/>
    </location>
</feature>
<organism evidence="2">
    <name type="scientific">Feldmannia irregularis virus a</name>
    <dbReference type="NCBI Taxonomy" id="231992"/>
    <lineage>
        <taxon>Viruses</taxon>
        <taxon>Varidnaviria</taxon>
        <taxon>Bamfordvirae</taxon>
        <taxon>Nucleocytoviricota</taxon>
        <taxon>Megaviricetes</taxon>
        <taxon>Algavirales</taxon>
        <taxon>Phycodnaviridae</taxon>
        <taxon>Phaeovirus</taxon>
        <taxon>Phaeovirus irregularis</taxon>
    </lineage>
</organism>
<accession>Q6XM77</accession>
<reference evidence="2" key="1">
    <citation type="journal article" date="2003" name="J. Mol. Evol.">
        <title>Comparisons of two large phaeoviral genomes and evolutionary implications.</title>
        <authorList>
            <person name="Delaroque N."/>
            <person name="Boland W."/>
            <person name="Muller D.G."/>
            <person name="Knippers R."/>
        </authorList>
    </citation>
    <scope>NUCLEOTIDE SEQUENCE</scope>
    <source>
        <strain evidence="2">FirrV-1</strain>
    </source>
</reference>
<dbReference type="GeneID" id="41332282"/>
<proteinExistence type="predicted"/>
<evidence type="ECO:0000313" key="2">
    <source>
        <dbReference type="EMBL" id="AAR26834.1"/>
    </source>
</evidence>
<reference evidence="2" key="2">
    <citation type="submission" date="2003-01" db="EMBL/GenBank/DDBJ databases">
        <title>Partial Nucleotide Sequence of the Feldmannia irregularis Virus FirrV-1 Genome: On the Evolution of Large Phaeoviral Genomes.</title>
        <authorList>
            <person name="Delaroque N."/>
            <person name="Knippers R."/>
            <person name="Mueller D.G."/>
            <person name="Boland W."/>
        </authorList>
    </citation>
    <scope>NUCLEOTIDE SEQUENCE</scope>
    <source>
        <strain evidence="2">FirrV-1</strain>
    </source>
</reference>
<dbReference type="KEGG" id="vg:41332282"/>